<dbReference type="Proteomes" id="UP000799766">
    <property type="component" value="Unassembled WGS sequence"/>
</dbReference>
<proteinExistence type="predicted"/>
<evidence type="ECO:0000313" key="2">
    <source>
        <dbReference type="Proteomes" id="UP000799766"/>
    </source>
</evidence>
<keyword evidence="2" id="KW-1185">Reference proteome</keyword>
<organism evidence="1 2">
    <name type="scientific">Lineolata rhizophorae</name>
    <dbReference type="NCBI Taxonomy" id="578093"/>
    <lineage>
        <taxon>Eukaryota</taxon>
        <taxon>Fungi</taxon>
        <taxon>Dikarya</taxon>
        <taxon>Ascomycota</taxon>
        <taxon>Pezizomycotina</taxon>
        <taxon>Dothideomycetes</taxon>
        <taxon>Dothideomycetes incertae sedis</taxon>
        <taxon>Lineolatales</taxon>
        <taxon>Lineolataceae</taxon>
        <taxon>Lineolata</taxon>
    </lineage>
</organism>
<dbReference type="AlphaFoldDB" id="A0A6A6PCW9"/>
<protein>
    <submittedName>
        <fullName evidence="1">Uncharacterized protein</fullName>
    </submittedName>
</protein>
<sequence length="136" mass="15278">MSCRTTIFVRPYSSRFARLSFPPRSTPPFRFLHTHGWEKPQGPVRGRRDGQGRRTYVVTVSFFTRLLYVPAHTDVLSRQRLFPCRKTARDACGTGSTRWCPLPGYPSMAGRGQVPDPSPGPRPLWCGKMRAVGGIG</sequence>
<gene>
    <name evidence="1" type="ORF">BDY21DRAFT_92156</name>
</gene>
<reference evidence="1" key="1">
    <citation type="journal article" date="2020" name="Stud. Mycol.">
        <title>101 Dothideomycetes genomes: a test case for predicting lifestyles and emergence of pathogens.</title>
        <authorList>
            <person name="Haridas S."/>
            <person name="Albert R."/>
            <person name="Binder M."/>
            <person name="Bloem J."/>
            <person name="Labutti K."/>
            <person name="Salamov A."/>
            <person name="Andreopoulos B."/>
            <person name="Baker S."/>
            <person name="Barry K."/>
            <person name="Bills G."/>
            <person name="Bluhm B."/>
            <person name="Cannon C."/>
            <person name="Castanera R."/>
            <person name="Culley D."/>
            <person name="Daum C."/>
            <person name="Ezra D."/>
            <person name="Gonzalez J."/>
            <person name="Henrissat B."/>
            <person name="Kuo A."/>
            <person name="Liang C."/>
            <person name="Lipzen A."/>
            <person name="Lutzoni F."/>
            <person name="Magnuson J."/>
            <person name="Mondo S."/>
            <person name="Nolan M."/>
            <person name="Ohm R."/>
            <person name="Pangilinan J."/>
            <person name="Park H.-J."/>
            <person name="Ramirez L."/>
            <person name="Alfaro M."/>
            <person name="Sun H."/>
            <person name="Tritt A."/>
            <person name="Yoshinaga Y."/>
            <person name="Zwiers L.-H."/>
            <person name="Turgeon B."/>
            <person name="Goodwin S."/>
            <person name="Spatafora J."/>
            <person name="Crous P."/>
            <person name="Grigoriev I."/>
        </authorList>
    </citation>
    <scope>NUCLEOTIDE SEQUENCE</scope>
    <source>
        <strain evidence="1">ATCC 16933</strain>
    </source>
</reference>
<dbReference type="EMBL" id="MU001671">
    <property type="protein sequence ID" value="KAF2461659.1"/>
    <property type="molecule type" value="Genomic_DNA"/>
</dbReference>
<name>A0A6A6PCW9_9PEZI</name>
<accession>A0A6A6PCW9</accession>
<evidence type="ECO:0000313" key="1">
    <source>
        <dbReference type="EMBL" id="KAF2461659.1"/>
    </source>
</evidence>